<dbReference type="Proteomes" id="UP001212152">
    <property type="component" value="Unassembled WGS sequence"/>
</dbReference>
<feature type="domain" description="Myb-like" evidence="2">
    <location>
        <begin position="89"/>
        <end position="135"/>
    </location>
</feature>
<dbReference type="CDD" id="cd00167">
    <property type="entry name" value="SANT"/>
    <property type="match status" value="1"/>
</dbReference>
<feature type="compositionally biased region" description="Polar residues" evidence="1">
    <location>
        <begin position="42"/>
        <end position="57"/>
    </location>
</feature>
<feature type="compositionally biased region" description="Low complexity" evidence="1">
    <location>
        <begin position="147"/>
        <end position="156"/>
    </location>
</feature>
<accession>A0AAD5TQW7</accession>
<evidence type="ECO:0000259" key="2">
    <source>
        <dbReference type="SMART" id="SM00717"/>
    </source>
</evidence>
<evidence type="ECO:0000313" key="3">
    <source>
        <dbReference type="EMBL" id="KAJ3182349.1"/>
    </source>
</evidence>
<dbReference type="InterPro" id="IPR001005">
    <property type="entry name" value="SANT/Myb"/>
</dbReference>
<feature type="region of interest" description="Disordered" evidence="1">
    <location>
        <begin position="147"/>
        <end position="173"/>
    </location>
</feature>
<dbReference type="SMART" id="SM00717">
    <property type="entry name" value="SANT"/>
    <property type="match status" value="2"/>
</dbReference>
<name>A0AAD5TQW7_9FUNG</name>
<feature type="domain" description="Myb-like" evidence="2">
    <location>
        <begin position="196"/>
        <end position="243"/>
    </location>
</feature>
<feature type="region of interest" description="Disordered" evidence="1">
    <location>
        <begin position="34"/>
        <end position="58"/>
    </location>
</feature>
<dbReference type="AlphaFoldDB" id="A0AAD5TQW7"/>
<organism evidence="3 4">
    <name type="scientific">Geranomyces variabilis</name>
    <dbReference type="NCBI Taxonomy" id="109894"/>
    <lineage>
        <taxon>Eukaryota</taxon>
        <taxon>Fungi</taxon>
        <taxon>Fungi incertae sedis</taxon>
        <taxon>Chytridiomycota</taxon>
        <taxon>Chytridiomycota incertae sedis</taxon>
        <taxon>Chytridiomycetes</taxon>
        <taxon>Spizellomycetales</taxon>
        <taxon>Powellomycetaceae</taxon>
        <taxon>Geranomyces</taxon>
    </lineage>
</organism>
<dbReference type="Pfam" id="PF13921">
    <property type="entry name" value="Myb_DNA-bind_6"/>
    <property type="match status" value="1"/>
</dbReference>
<protein>
    <recommendedName>
        <fullName evidence="2">Myb-like domain-containing protein</fullName>
    </recommendedName>
</protein>
<evidence type="ECO:0000313" key="4">
    <source>
        <dbReference type="Proteomes" id="UP001212152"/>
    </source>
</evidence>
<dbReference type="EMBL" id="JADGJQ010000009">
    <property type="protein sequence ID" value="KAJ3182349.1"/>
    <property type="molecule type" value="Genomic_DNA"/>
</dbReference>
<evidence type="ECO:0000256" key="1">
    <source>
        <dbReference type="SAM" id="MobiDB-lite"/>
    </source>
</evidence>
<sequence>MSAARLVTLLPLIPLRPRLRLPFTCNFQHTCQRPPPVRAHNSRSQIQSQIPTTTPANSAEPYDPIAFSKLAKELGLKMRLLPRYRPEPSAWNWTHADDIKLCQLVFRGQSFYEIAAQMGRPSKSVMYRYSRLCRTAQETADYAAATTTTTTTTTNTDGPASSSSEGPKIVLPGTDIPMVMTRQRGKKKSKASVPTASSRWTEEEDAILKKMYAAGRSPREIVARLPSRNEKGIAARCYRLKLSRRIEPRTSKPRSKSRSD</sequence>
<gene>
    <name evidence="3" type="ORF">HDU87_008512</name>
</gene>
<comment type="caution">
    <text evidence="3">The sequence shown here is derived from an EMBL/GenBank/DDBJ whole genome shotgun (WGS) entry which is preliminary data.</text>
</comment>
<keyword evidence="4" id="KW-1185">Reference proteome</keyword>
<proteinExistence type="predicted"/>
<reference evidence="3" key="1">
    <citation type="submission" date="2020-05" db="EMBL/GenBank/DDBJ databases">
        <title>Phylogenomic resolution of chytrid fungi.</title>
        <authorList>
            <person name="Stajich J.E."/>
            <person name="Amses K."/>
            <person name="Simmons R."/>
            <person name="Seto K."/>
            <person name="Myers J."/>
            <person name="Bonds A."/>
            <person name="Quandt C.A."/>
            <person name="Barry K."/>
            <person name="Liu P."/>
            <person name="Grigoriev I."/>
            <person name="Longcore J.E."/>
            <person name="James T.Y."/>
        </authorList>
    </citation>
    <scope>NUCLEOTIDE SEQUENCE</scope>
    <source>
        <strain evidence="3">JEL0379</strain>
    </source>
</reference>